<dbReference type="Proteomes" id="UP000001661">
    <property type="component" value="Chromosome"/>
</dbReference>
<evidence type="ECO:0000313" key="2">
    <source>
        <dbReference type="EMBL" id="ADL13010.1"/>
    </source>
</evidence>
<gene>
    <name evidence="2" type="ordered locus">Acear_1502</name>
</gene>
<feature type="transmembrane region" description="Helical" evidence="1">
    <location>
        <begin position="113"/>
        <end position="136"/>
    </location>
</feature>
<keyword evidence="1" id="KW-0812">Transmembrane</keyword>
<dbReference type="KEGG" id="aar:Acear_1502"/>
<dbReference type="AlphaFoldDB" id="D9QR69"/>
<name>D9QR69_ACEAZ</name>
<feature type="transmembrane region" description="Helical" evidence="1">
    <location>
        <begin position="229"/>
        <end position="248"/>
    </location>
</feature>
<feature type="transmembrane region" description="Helical" evidence="1">
    <location>
        <begin position="205"/>
        <end position="223"/>
    </location>
</feature>
<keyword evidence="1" id="KW-1133">Transmembrane helix</keyword>
<feature type="transmembrane region" description="Helical" evidence="1">
    <location>
        <begin position="83"/>
        <end position="101"/>
    </location>
</feature>
<feature type="transmembrane region" description="Helical" evidence="1">
    <location>
        <begin position="142"/>
        <end position="163"/>
    </location>
</feature>
<keyword evidence="3" id="KW-1185">Reference proteome</keyword>
<organism evidence="2 3">
    <name type="scientific">Acetohalobium arabaticum (strain ATCC 49924 / DSM 5501 / Z-7288)</name>
    <dbReference type="NCBI Taxonomy" id="574087"/>
    <lineage>
        <taxon>Bacteria</taxon>
        <taxon>Bacillati</taxon>
        <taxon>Bacillota</taxon>
        <taxon>Clostridia</taxon>
        <taxon>Halanaerobiales</taxon>
        <taxon>Halobacteroidaceae</taxon>
        <taxon>Acetohalobium</taxon>
    </lineage>
</organism>
<dbReference type="eggNOG" id="ENOG503122D">
    <property type="taxonomic scope" value="Bacteria"/>
</dbReference>
<protein>
    <submittedName>
        <fullName evidence="2">Uncharacterized protein</fullName>
    </submittedName>
</protein>
<dbReference type="STRING" id="574087.Acear_1502"/>
<proteinExistence type="predicted"/>
<dbReference type="HOGENOM" id="CLU_1309043_0_0_9"/>
<keyword evidence="1" id="KW-0472">Membrane</keyword>
<sequence length="250" mass="28284">MIQLVVICKVEPDERGGTIESKDNEGIPFLITISYLLSFLSIRLMVLIAGAAESTFAEIAKQGGTLEIDFYIGRNIILFGHHIHHFYFGILLISLAGWLSIVGSTKFTNRHLALMYGSGLGLLMDEIGLLLTWGHYYSSLTYLLSLFLVGIFLNIIFFPDFWYEVRNNILKSRPDSVTWNTLLVHSDFIKVVDNVSKELNKTERASLIFTGIAYVCVGILILLYPRFVYYWVAGIFIIQGISSLVNAWQK</sequence>
<evidence type="ECO:0000313" key="3">
    <source>
        <dbReference type="Proteomes" id="UP000001661"/>
    </source>
</evidence>
<evidence type="ECO:0000256" key="1">
    <source>
        <dbReference type="SAM" id="Phobius"/>
    </source>
</evidence>
<reference evidence="2 3" key="1">
    <citation type="journal article" date="2010" name="Stand. Genomic Sci.">
        <title>Complete genome sequence of Acetohalobium arabaticum type strain (Z-7288).</title>
        <authorList>
            <person name="Sikorski J."/>
            <person name="Lapidus A."/>
            <person name="Chertkov O."/>
            <person name="Lucas S."/>
            <person name="Copeland A."/>
            <person name="Glavina Del Rio T."/>
            <person name="Nolan M."/>
            <person name="Tice H."/>
            <person name="Cheng J.F."/>
            <person name="Han C."/>
            <person name="Brambilla E."/>
            <person name="Pitluck S."/>
            <person name="Liolios K."/>
            <person name="Ivanova N."/>
            <person name="Mavromatis K."/>
            <person name="Mikhailova N."/>
            <person name="Pati A."/>
            <person name="Bruce D."/>
            <person name="Detter C."/>
            <person name="Tapia R."/>
            <person name="Goodwin L."/>
            <person name="Chen A."/>
            <person name="Palaniappan K."/>
            <person name="Land M."/>
            <person name="Hauser L."/>
            <person name="Chang Y.J."/>
            <person name="Jeffries C.D."/>
            <person name="Rohde M."/>
            <person name="Goker M."/>
            <person name="Spring S."/>
            <person name="Woyke T."/>
            <person name="Bristow J."/>
            <person name="Eisen J.A."/>
            <person name="Markowitz V."/>
            <person name="Hugenholtz P."/>
            <person name="Kyrpides N.C."/>
            <person name="Klenk H.P."/>
        </authorList>
    </citation>
    <scope>NUCLEOTIDE SEQUENCE [LARGE SCALE GENOMIC DNA]</scope>
    <source>
        <strain evidence="3">ATCC 49924 / DSM 5501 / Z-7288</strain>
    </source>
</reference>
<dbReference type="EMBL" id="CP002105">
    <property type="protein sequence ID" value="ADL13010.1"/>
    <property type="molecule type" value="Genomic_DNA"/>
</dbReference>
<accession>D9QR69</accession>
<feature type="transmembrane region" description="Helical" evidence="1">
    <location>
        <begin position="29"/>
        <end position="52"/>
    </location>
</feature>